<dbReference type="EMBL" id="LAZR01001503">
    <property type="protein sequence ID" value="KKN43583.1"/>
    <property type="molecule type" value="Genomic_DNA"/>
</dbReference>
<name>A0A0F9TQB7_9ZZZZ</name>
<dbReference type="AlphaFoldDB" id="A0A0F9TQB7"/>
<organism evidence="1">
    <name type="scientific">marine sediment metagenome</name>
    <dbReference type="NCBI Taxonomy" id="412755"/>
    <lineage>
        <taxon>unclassified sequences</taxon>
        <taxon>metagenomes</taxon>
        <taxon>ecological metagenomes</taxon>
    </lineage>
</organism>
<accession>A0A0F9TQB7</accession>
<protein>
    <submittedName>
        <fullName evidence="1">Uncharacterized protein</fullName>
    </submittedName>
</protein>
<proteinExistence type="predicted"/>
<gene>
    <name evidence="1" type="ORF">LCGC14_0701830</name>
</gene>
<evidence type="ECO:0000313" key="1">
    <source>
        <dbReference type="EMBL" id="KKN43583.1"/>
    </source>
</evidence>
<sequence length="57" mass="6546">MWPNYEKNTFEEFLRAIAGIKRTISKSKPLIILTAPVHENSQIKPVGGNLLNMYMLK</sequence>
<reference evidence="1" key="1">
    <citation type="journal article" date="2015" name="Nature">
        <title>Complex archaea that bridge the gap between prokaryotes and eukaryotes.</title>
        <authorList>
            <person name="Spang A."/>
            <person name="Saw J.H."/>
            <person name="Jorgensen S.L."/>
            <person name="Zaremba-Niedzwiedzka K."/>
            <person name="Martijn J."/>
            <person name="Lind A.E."/>
            <person name="van Eijk R."/>
            <person name="Schleper C."/>
            <person name="Guy L."/>
            <person name="Ettema T.J."/>
        </authorList>
    </citation>
    <scope>NUCLEOTIDE SEQUENCE</scope>
</reference>
<comment type="caution">
    <text evidence="1">The sequence shown here is derived from an EMBL/GenBank/DDBJ whole genome shotgun (WGS) entry which is preliminary data.</text>
</comment>